<name>A0AAD3TJC7_NEPGR</name>
<evidence type="ECO:0000256" key="2">
    <source>
        <dbReference type="ARBA" id="ARBA00023180"/>
    </source>
</evidence>
<proteinExistence type="predicted"/>
<organism evidence="5 6">
    <name type="scientific">Nepenthes gracilis</name>
    <name type="common">Slender pitcher plant</name>
    <dbReference type="NCBI Taxonomy" id="150966"/>
    <lineage>
        <taxon>Eukaryota</taxon>
        <taxon>Viridiplantae</taxon>
        <taxon>Streptophyta</taxon>
        <taxon>Embryophyta</taxon>
        <taxon>Tracheophyta</taxon>
        <taxon>Spermatophyta</taxon>
        <taxon>Magnoliopsida</taxon>
        <taxon>eudicotyledons</taxon>
        <taxon>Gunneridae</taxon>
        <taxon>Pentapetalae</taxon>
        <taxon>Caryophyllales</taxon>
        <taxon>Nepenthaceae</taxon>
        <taxon>Nepenthes</taxon>
    </lineage>
</organism>
<comment type="caution">
    <text evidence="5">The sequence shown here is derived from an EMBL/GenBank/DDBJ whole genome shotgun (WGS) entry which is preliminary data.</text>
</comment>
<dbReference type="PANTHER" id="PTHR33021:SF31">
    <property type="entry name" value="OS02G0720100 PROTEIN"/>
    <property type="match status" value="1"/>
</dbReference>
<dbReference type="AlphaFoldDB" id="A0AAD3TJC7"/>
<dbReference type="PROSITE" id="PS51485">
    <property type="entry name" value="PHYTOCYANIN"/>
    <property type="match status" value="1"/>
</dbReference>
<feature type="signal peptide" evidence="3">
    <location>
        <begin position="1"/>
        <end position="16"/>
    </location>
</feature>
<evidence type="ECO:0000313" key="5">
    <source>
        <dbReference type="EMBL" id="GMH30264.1"/>
    </source>
</evidence>
<keyword evidence="1" id="KW-1015">Disulfide bond</keyword>
<dbReference type="PANTHER" id="PTHR33021">
    <property type="entry name" value="BLUE COPPER PROTEIN"/>
    <property type="match status" value="1"/>
</dbReference>
<dbReference type="Pfam" id="PF02298">
    <property type="entry name" value="Cu_bind_like"/>
    <property type="match status" value="1"/>
</dbReference>
<sequence length="181" mass="19938">MKKILLLSMVVLCVLSSYSPSFRWRLAEAQVHHVVGDDRGWDESCDIASWSAGRVFRVGDFIWFTYSAAVEKIVELKSKEEFESCDSSNPIGMYTDGLDKVLLDREGIRYFASGNPESCKKGLKLPVHVMPNSTVEIEVLPSAIKAVSVAGPVSPPSDSTLVRGPTVLLFSGLSFLYYLAL</sequence>
<evidence type="ECO:0000259" key="4">
    <source>
        <dbReference type="PROSITE" id="PS51485"/>
    </source>
</evidence>
<dbReference type="InterPro" id="IPR008972">
    <property type="entry name" value="Cupredoxin"/>
</dbReference>
<feature type="chain" id="PRO_5041948304" description="Phytocyanin domain-containing protein" evidence="3">
    <location>
        <begin position="17"/>
        <end position="181"/>
    </location>
</feature>
<accession>A0AAD3TJC7</accession>
<evidence type="ECO:0000256" key="3">
    <source>
        <dbReference type="SAM" id="SignalP"/>
    </source>
</evidence>
<evidence type="ECO:0000313" key="6">
    <source>
        <dbReference type="Proteomes" id="UP001279734"/>
    </source>
</evidence>
<keyword evidence="6" id="KW-1185">Reference proteome</keyword>
<dbReference type="EMBL" id="BSYO01000038">
    <property type="protein sequence ID" value="GMH30264.1"/>
    <property type="molecule type" value="Genomic_DNA"/>
</dbReference>
<dbReference type="Proteomes" id="UP001279734">
    <property type="component" value="Unassembled WGS sequence"/>
</dbReference>
<keyword evidence="3" id="KW-0732">Signal</keyword>
<dbReference type="SUPFAM" id="SSF49503">
    <property type="entry name" value="Cupredoxins"/>
    <property type="match status" value="1"/>
</dbReference>
<dbReference type="GO" id="GO:0009055">
    <property type="term" value="F:electron transfer activity"/>
    <property type="evidence" value="ECO:0007669"/>
    <property type="project" value="InterPro"/>
</dbReference>
<dbReference type="InterPro" id="IPR039391">
    <property type="entry name" value="Phytocyanin-like"/>
</dbReference>
<dbReference type="GO" id="GO:0005886">
    <property type="term" value="C:plasma membrane"/>
    <property type="evidence" value="ECO:0007669"/>
    <property type="project" value="TreeGrafter"/>
</dbReference>
<dbReference type="Gene3D" id="2.60.40.420">
    <property type="entry name" value="Cupredoxins - blue copper proteins"/>
    <property type="match status" value="1"/>
</dbReference>
<gene>
    <name evidence="5" type="ORF">Nepgr_032107</name>
</gene>
<reference evidence="5" key="1">
    <citation type="submission" date="2023-05" db="EMBL/GenBank/DDBJ databases">
        <title>Nepenthes gracilis genome sequencing.</title>
        <authorList>
            <person name="Fukushima K."/>
        </authorList>
    </citation>
    <scope>NUCLEOTIDE SEQUENCE</scope>
    <source>
        <strain evidence="5">SING2019-196</strain>
    </source>
</reference>
<feature type="domain" description="Phytocyanin" evidence="4">
    <location>
        <begin position="31"/>
        <end position="131"/>
    </location>
</feature>
<evidence type="ECO:0000256" key="1">
    <source>
        <dbReference type="ARBA" id="ARBA00023157"/>
    </source>
</evidence>
<dbReference type="CDD" id="cd04216">
    <property type="entry name" value="Phytocyanin"/>
    <property type="match status" value="1"/>
</dbReference>
<dbReference type="FunFam" id="2.60.40.420:FF:000034">
    <property type="entry name" value="Cupredoxin superfamily protein"/>
    <property type="match status" value="1"/>
</dbReference>
<keyword evidence="2" id="KW-0325">Glycoprotein</keyword>
<dbReference type="InterPro" id="IPR003245">
    <property type="entry name" value="Phytocyanin_dom"/>
</dbReference>
<protein>
    <recommendedName>
        <fullName evidence="4">Phytocyanin domain-containing protein</fullName>
    </recommendedName>
</protein>